<dbReference type="OrthoDB" id="426309at2759"/>
<protein>
    <submittedName>
        <fullName evidence="2">Uncharacterized protein</fullName>
    </submittedName>
</protein>
<proteinExistence type="predicted"/>
<organism evidence="3">
    <name type="scientific">Salpingoeca rosetta (strain ATCC 50818 / BSB-021)</name>
    <dbReference type="NCBI Taxonomy" id="946362"/>
    <lineage>
        <taxon>Eukaryota</taxon>
        <taxon>Choanoflagellata</taxon>
        <taxon>Craspedida</taxon>
        <taxon>Salpingoecidae</taxon>
        <taxon>Salpingoeca</taxon>
    </lineage>
</organism>
<reference evidence="2" key="1">
    <citation type="submission" date="2009-08" db="EMBL/GenBank/DDBJ databases">
        <title>Annotation of Salpingoeca rosetta.</title>
        <authorList>
            <consortium name="The Broad Institute Genome Sequencing Platform"/>
            <person name="Russ C."/>
            <person name="Cuomo C."/>
            <person name="Burger G."/>
            <person name="Gray M.W."/>
            <person name="Holland P.W.H."/>
            <person name="King N."/>
            <person name="Lang F.B.F."/>
            <person name="Roger A.J."/>
            <person name="Ruiz-Trillo I."/>
            <person name="Young S.K."/>
            <person name="Zeng Q."/>
            <person name="Gargeya S."/>
            <person name="Alvarado L."/>
            <person name="Berlin A."/>
            <person name="Chapman S.B."/>
            <person name="Chen Z."/>
            <person name="Freedman E."/>
            <person name="Gellesch M."/>
            <person name="Goldberg J."/>
            <person name="Griggs A."/>
            <person name="Gujja S."/>
            <person name="Heilman E."/>
            <person name="Heiman D."/>
            <person name="Howarth C."/>
            <person name="Mehta T."/>
            <person name="Neiman D."/>
            <person name="Pearson M."/>
            <person name="Roberts A."/>
            <person name="Saif S."/>
            <person name="Shea T."/>
            <person name="Shenoy N."/>
            <person name="Sisk P."/>
            <person name="Stolte C."/>
            <person name="Sykes S."/>
            <person name="White J."/>
            <person name="Yandava C."/>
            <person name="Haas B."/>
            <person name="Nusbaum C."/>
            <person name="Birren B."/>
        </authorList>
    </citation>
    <scope>NUCLEOTIDE SEQUENCE [LARGE SCALE GENOMIC DNA]</scope>
    <source>
        <strain evidence="2">ATCC 50818</strain>
    </source>
</reference>
<dbReference type="InParanoid" id="F2UM07"/>
<accession>F2UM07</accession>
<dbReference type="Proteomes" id="UP000007799">
    <property type="component" value="Unassembled WGS sequence"/>
</dbReference>
<gene>
    <name evidence="2" type="ORF">PTSG_09033</name>
</gene>
<name>F2UM07_SALR5</name>
<evidence type="ECO:0000313" key="3">
    <source>
        <dbReference type="Proteomes" id="UP000007799"/>
    </source>
</evidence>
<dbReference type="KEGG" id="sre:PTSG_09033"/>
<evidence type="ECO:0000313" key="2">
    <source>
        <dbReference type="EMBL" id="EGD78156.1"/>
    </source>
</evidence>
<feature type="chain" id="PRO_5003290789" evidence="1">
    <location>
        <begin position="25"/>
        <end position="494"/>
    </location>
</feature>
<dbReference type="AlphaFoldDB" id="F2UM07"/>
<sequence length="494" mass="52917">MSCAVLGMFAVCAVLLLTVATTACFGLGASDAPKLFSDKYGNLHVSTFGDQRVFVNDIDLSQLSHVLEETRRCTLDGSAFDRNASTTSTDDGVQRTARVWSAKQLNVTTASSRINDISYDPTTNSIVAAGHTEGFVFRESQGGKDMLVFKMSLDTPEAEMLWAQQIGWAHDDEARGVVFDPRYNGVYVVGVSDSQTFTGHTDDSSYPGMAFIVDGETGTVLGTNQRLQFTTINAVTVAHDLNDQKKAPRRTRFGSPSAADLLAVARPIGNSDDILFAAGWSATTYFGELYGMTDVLIAKGTRDNPNDPPYTWGVHVGTPGFDRAEAVAVNGSSTDVVYVAGYTRGAFPNNDNQGRDDAFVLAFDASNVDSTPITGNDRLLWCTQFGTEHIDRAHAMVYDAQSELLYVAGFTDGSLHGNMREGTRDLFVTAVSPVDGGIVWTLQDGVAGMKAHALSLEVLDGGETLAVGGYVSTQGASGLAREQGFVVTYKITTD</sequence>
<keyword evidence="3" id="KW-1185">Reference proteome</keyword>
<dbReference type="SUPFAM" id="SSF63829">
    <property type="entry name" value="Calcium-dependent phosphotriesterase"/>
    <property type="match status" value="1"/>
</dbReference>
<dbReference type="RefSeq" id="XP_004989832.1">
    <property type="nucleotide sequence ID" value="XM_004989775.1"/>
</dbReference>
<dbReference type="EMBL" id="GL832981">
    <property type="protein sequence ID" value="EGD78156.1"/>
    <property type="molecule type" value="Genomic_DNA"/>
</dbReference>
<evidence type="ECO:0000256" key="1">
    <source>
        <dbReference type="SAM" id="SignalP"/>
    </source>
</evidence>
<feature type="signal peptide" evidence="1">
    <location>
        <begin position="1"/>
        <end position="24"/>
    </location>
</feature>
<keyword evidence="1" id="KW-0732">Signal</keyword>
<dbReference type="GeneID" id="16070387"/>